<name>A0A8T4C5J6_9ARCH</name>
<dbReference type="GO" id="GO:0005829">
    <property type="term" value="C:cytosol"/>
    <property type="evidence" value="ECO:0007669"/>
    <property type="project" value="TreeGrafter"/>
</dbReference>
<dbReference type="InterPro" id="IPR023404">
    <property type="entry name" value="rSAM_horseshoe"/>
</dbReference>
<evidence type="ECO:0000256" key="2">
    <source>
        <dbReference type="ARBA" id="ARBA00022691"/>
    </source>
</evidence>
<dbReference type="InterPro" id="IPR006638">
    <property type="entry name" value="Elp3/MiaA/NifB-like_rSAM"/>
</dbReference>
<proteinExistence type="predicted"/>
<dbReference type="CDD" id="cd02068">
    <property type="entry name" value="radical_SAM_B12_BD"/>
    <property type="match status" value="1"/>
</dbReference>
<gene>
    <name evidence="8" type="ORF">FJY86_00205</name>
</gene>
<feature type="domain" description="B12-binding" evidence="6">
    <location>
        <begin position="18"/>
        <end position="148"/>
    </location>
</feature>
<dbReference type="Pfam" id="PF04055">
    <property type="entry name" value="Radical_SAM"/>
    <property type="match status" value="1"/>
</dbReference>
<protein>
    <submittedName>
        <fullName evidence="8">Radical SAM protein</fullName>
    </submittedName>
</protein>
<evidence type="ECO:0000313" key="9">
    <source>
        <dbReference type="Proteomes" id="UP000774699"/>
    </source>
</evidence>
<accession>A0A8T4C5J6</accession>
<evidence type="ECO:0000313" key="8">
    <source>
        <dbReference type="EMBL" id="MBM3281753.1"/>
    </source>
</evidence>
<dbReference type="Pfam" id="PF02310">
    <property type="entry name" value="B12-binding"/>
    <property type="match status" value="1"/>
</dbReference>
<keyword evidence="3" id="KW-0479">Metal-binding</keyword>
<dbReference type="SFLD" id="SFLDS00029">
    <property type="entry name" value="Radical_SAM"/>
    <property type="match status" value="1"/>
</dbReference>
<dbReference type="PROSITE" id="PS51332">
    <property type="entry name" value="B12_BINDING"/>
    <property type="match status" value="1"/>
</dbReference>
<evidence type="ECO:0000256" key="3">
    <source>
        <dbReference type="ARBA" id="ARBA00022723"/>
    </source>
</evidence>
<sequence length="484" mass="55267">MKVLLIRSPSLTGGTNSRLAASLAKIMGVVPPLGLLYVAAVLERSKIPVNVLDALVEEIDMAETQRRIKDYAPDLVGIAISSSTIKQDLDVARFCKEAGAKVLFGGAHMTSYPHELLSYDEVDFGIMGEGETPFLKLTEALRDSLPYEHIDGLVFKKNGRVTINKPWIEPDLNALPYPARHMVPWEKYSIIIADHPMATISTGRGCPYRCGFCYKQPSDMKYRFRSADSIMGEVHEVYNRYKVREICFVDDTFTVEKKHVLEFCDKFIAAGLHKKIKWQTTTRVDCVDYELLKRMKEAGCRQLRFGIESGDPETLKLMNKQISLERAKQVVKWCREIGIESFSYFQIGYAHETEESIQRTIDFSIDLDLDLVMYNVATPLPQTPLYMLAMQEGIIQGDYWREYTLGKRTDRIPFFVKDADKWVSRAYKAFFFRPTFMLRQVGKLRSPRMFKKYVEAFLAITFFNMVPDEEAKVDESAAAGTTTA</sequence>
<organism evidence="8 9">
    <name type="scientific">Candidatus Iainarchaeum sp</name>
    <dbReference type="NCBI Taxonomy" id="3101447"/>
    <lineage>
        <taxon>Archaea</taxon>
        <taxon>Candidatus Iainarchaeota</taxon>
        <taxon>Candidatus Iainarchaeia</taxon>
        <taxon>Candidatus Iainarchaeales</taxon>
        <taxon>Candidatus Iainarchaeaceae</taxon>
        <taxon>Candidatus Iainarchaeum</taxon>
    </lineage>
</organism>
<evidence type="ECO:0000256" key="1">
    <source>
        <dbReference type="ARBA" id="ARBA00001966"/>
    </source>
</evidence>
<evidence type="ECO:0000259" key="7">
    <source>
        <dbReference type="PROSITE" id="PS51918"/>
    </source>
</evidence>
<evidence type="ECO:0000256" key="4">
    <source>
        <dbReference type="ARBA" id="ARBA00023004"/>
    </source>
</evidence>
<dbReference type="InterPro" id="IPR034466">
    <property type="entry name" value="Methyltransferase_Class_B"/>
</dbReference>
<dbReference type="Proteomes" id="UP000774699">
    <property type="component" value="Unassembled WGS sequence"/>
</dbReference>
<dbReference type="GO" id="GO:0003824">
    <property type="term" value="F:catalytic activity"/>
    <property type="evidence" value="ECO:0007669"/>
    <property type="project" value="InterPro"/>
</dbReference>
<dbReference type="GO" id="GO:0046872">
    <property type="term" value="F:metal ion binding"/>
    <property type="evidence" value="ECO:0007669"/>
    <property type="project" value="UniProtKB-KW"/>
</dbReference>
<dbReference type="InterPro" id="IPR051198">
    <property type="entry name" value="BchE-like"/>
</dbReference>
<dbReference type="SUPFAM" id="SSF102114">
    <property type="entry name" value="Radical SAM enzymes"/>
    <property type="match status" value="1"/>
</dbReference>
<dbReference type="SFLD" id="SFLDG01082">
    <property type="entry name" value="B12-binding_domain_containing"/>
    <property type="match status" value="1"/>
</dbReference>
<dbReference type="InterPro" id="IPR006158">
    <property type="entry name" value="Cobalamin-bd"/>
</dbReference>
<feature type="domain" description="Radical SAM core" evidence="7">
    <location>
        <begin position="192"/>
        <end position="413"/>
    </location>
</feature>
<dbReference type="SFLD" id="SFLDG01123">
    <property type="entry name" value="methyltransferase_(Class_B)"/>
    <property type="match status" value="1"/>
</dbReference>
<keyword evidence="4" id="KW-0408">Iron</keyword>
<dbReference type="AlphaFoldDB" id="A0A8T4C5J6"/>
<dbReference type="PANTHER" id="PTHR43409">
    <property type="entry name" value="ANAEROBIC MAGNESIUM-PROTOPORPHYRIN IX MONOMETHYL ESTER CYCLASE-RELATED"/>
    <property type="match status" value="1"/>
</dbReference>
<dbReference type="SMART" id="SM00729">
    <property type="entry name" value="Elp3"/>
    <property type="match status" value="1"/>
</dbReference>
<dbReference type="CDD" id="cd01335">
    <property type="entry name" value="Radical_SAM"/>
    <property type="match status" value="1"/>
</dbReference>
<comment type="caution">
    <text evidence="8">The sequence shown here is derived from an EMBL/GenBank/DDBJ whole genome shotgun (WGS) entry which is preliminary data.</text>
</comment>
<keyword evidence="2" id="KW-0949">S-adenosyl-L-methionine</keyword>
<dbReference type="EMBL" id="VGJJ01000001">
    <property type="protein sequence ID" value="MBM3281753.1"/>
    <property type="molecule type" value="Genomic_DNA"/>
</dbReference>
<dbReference type="PANTHER" id="PTHR43409:SF16">
    <property type="entry name" value="SLR0320 PROTEIN"/>
    <property type="match status" value="1"/>
</dbReference>
<evidence type="ECO:0000256" key="5">
    <source>
        <dbReference type="ARBA" id="ARBA00023014"/>
    </source>
</evidence>
<dbReference type="PROSITE" id="PS51918">
    <property type="entry name" value="RADICAL_SAM"/>
    <property type="match status" value="1"/>
</dbReference>
<comment type="cofactor">
    <cofactor evidence="1">
        <name>[4Fe-4S] cluster</name>
        <dbReference type="ChEBI" id="CHEBI:49883"/>
    </cofactor>
</comment>
<dbReference type="InterPro" id="IPR007197">
    <property type="entry name" value="rSAM"/>
</dbReference>
<evidence type="ECO:0000259" key="6">
    <source>
        <dbReference type="PROSITE" id="PS51332"/>
    </source>
</evidence>
<keyword evidence="5" id="KW-0411">Iron-sulfur</keyword>
<dbReference type="Gene3D" id="3.40.50.280">
    <property type="entry name" value="Cobalamin-binding domain"/>
    <property type="match status" value="1"/>
</dbReference>
<reference evidence="8" key="1">
    <citation type="submission" date="2019-03" db="EMBL/GenBank/DDBJ databases">
        <title>Lake Tanganyika Metagenome-Assembled Genomes (MAGs).</title>
        <authorList>
            <person name="Tran P."/>
        </authorList>
    </citation>
    <scope>NUCLEOTIDE SEQUENCE</scope>
    <source>
        <strain evidence="8">M_DeepCast_50m_m2_156</strain>
    </source>
</reference>
<dbReference type="GO" id="GO:0051539">
    <property type="term" value="F:4 iron, 4 sulfur cluster binding"/>
    <property type="evidence" value="ECO:0007669"/>
    <property type="project" value="UniProtKB-KW"/>
</dbReference>
<dbReference type="InterPro" id="IPR058240">
    <property type="entry name" value="rSAM_sf"/>
</dbReference>
<dbReference type="GO" id="GO:0031419">
    <property type="term" value="F:cobalamin binding"/>
    <property type="evidence" value="ECO:0007669"/>
    <property type="project" value="InterPro"/>
</dbReference>
<dbReference type="Gene3D" id="3.80.30.20">
    <property type="entry name" value="tm_1862 like domain"/>
    <property type="match status" value="1"/>
</dbReference>